<dbReference type="Proteomes" id="UP000184032">
    <property type="component" value="Unassembled WGS sequence"/>
</dbReference>
<dbReference type="STRING" id="1120995.SAMN02745245_00361"/>
<dbReference type="EMBL" id="FQXI01000001">
    <property type="protein sequence ID" value="SHH02093.1"/>
    <property type="molecule type" value="Genomic_DNA"/>
</dbReference>
<keyword evidence="1" id="KW-1133">Transmembrane helix</keyword>
<evidence type="ECO:0000313" key="2">
    <source>
        <dbReference type="EMBL" id="SHH02093.1"/>
    </source>
</evidence>
<gene>
    <name evidence="2" type="ORF">SAMN02745245_00361</name>
</gene>
<name>A0A1M5PLG9_9FIRM</name>
<dbReference type="RefSeq" id="WP_073183170.1">
    <property type="nucleotide sequence ID" value="NZ_FQXI01000001.1"/>
</dbReference>
<reference evidence="2 3" key="1">
    <citation type="submission" date="2016-11" db="EMBL/GenBank/DDBJ databases">
        <authorList>
            <person name="Jaros S."/>
            <person name="Januszkiewicz K."/>
            <person name="Wedrychowicz H."/>
        </authorList>
    </citation>
    <scope>NUCLEOTIDE SEQUENCE [LARGE SCALE GENOMIC DNA]</scope>
    <source>
        <strain evidence="2 3">DSM 21120</strain>
    </source>
</reference>
<organism evidence="2 3">
    <name type="scientific">Anaerosphaera aminiphila DSM 21120</name>
    <dbReference type="NCBI Taxonomy" id="1120995"/>
    <lineage>
        <taxon>Bacteria</taxon>
        <taxon>Bacillati</taxon>
        <taxon>Bacillota</taxon>
        <taxon>Tissierellia</taxon>
        <taxon>Tissierellales</taxon>
        <taxon>Peptoniphilaceae</taxon>
        <taxon>Anaerosphaera</taxon>
    </lineage>
</organism>
<feature type="transmembrane region" description="Helical" evidence="1">
    <location>
        <begin position="98"/>
        <end position="122"/>
    </location>
</feature>
<proteinExistence type="predicted"/>
<feature type="transmembrane region" description="Helical" evidence="1">
    <location>
        <begin position="128"/>
        <end position="149"/>
    </location>
</feature>
<evidence type="ECO:0000313" key="3">
    <source>
        <dbReference type="Proteomes" id="UP000184032"/>
    </source>
</evidence>
<protein>
    <submittedName>
        <fullName evidence="2">Uncharacterized protein</fullName>
    </submittedName>
</protein>
<dbReference type="AlphaFoldDB" id="A0A1M5PLG9"/>
<sequence>MEHNKFVLYEYKNITVNFDTASMYKDCLKNFGWILVEEQTMDNFTTENQVNNLDSINMVSLKFKRDHQINNKLELNRLEHKCEEALSAMNKIERRNRAYTMGATLGTGILGTALLAIGIYNFVVGNPIFSILFIALGVVSCAIGFFAYFKVGEKQSNQTSTVIDEQFQIAYGACEKAYRILN</sequence>
<keyword evidence="3" id="KW-1185">Reference proteome</keyword>
<keyword evidence="1" id="KW-0812">Transmembrane</keyword>
<evidence type="ECO:0000256" key="1">
    <source>
        <dbReference type="SAM" id="Phobius"/>
    </source>
</evidence>
<keyword evidence="1" id="KW-0472">Membrane</keyword>
<accession>A0A1M5PLG9</accession>